<proteinExistence type="predicted"/>
<dbReference type="STRING" id="1344003.SAMN05445060_2802"/>
<dbReference type="AlphaFoldDB" id="A0A1N7GHN1"/>
<evidence type="ECO:0000313" key="2">
    <source>
        <dbReference type="Proteomes" id="UP000186218"/>
    </source>
</evidence>
<dbReference type="EMBL" id="FTNT01000008">
    <property type="protein sequence ID" value="SIS12093.1"/>
    <property type="molecule type" value="Genomic_DNA"/>
</dbReference>
<name>A0A1N7GHN1_9NOCA</name>
<protein>
    <submittedName>
        <fullName evidence="1">Uncharacterized protein</fullName>
    </submittedName>
</protein>
<gene>
    <name evidence="1" type="ORF">SAMN05445060_2802</name>
</gene>
<reference evidence="1 2" key="1">
    <citation type="submission" date="2017-01" db="EMBL/GenBank/DDBJ databases">
        <authorList>
            <person name="Mah S.A."/>
            <person name="Swanson W.J."/>
            <person name="Moy G.W."/>
            <person name="Vacquier V.D."/>
        </authorList>
    </citation>
    <scope>NUCLEOTIDE SEQUENCE [LARGE SCALE GENOMIC DNA]</scope>
    <source>
        <strain evidence="1 2">CPCC 203464</strain>
    </source>
</reference>
<evidence type="ECO:0000313" key="1">
    <source>
        <dbReference type="EMBL" id="SIS12093.1"/>
    </source>
</evidence>
<accession>A0A1N7GHN1</accession>
<dbReference type="RefSeq" id="WP_159441868.1">
    <property type="nucleotide sequence ID" value="NZ_FTNT01000008.1"/>
</dbReference>
<organism evidence="1 2">
    <name type="scientific">Williamsia sterculiae</name>
    <dbReference type="NCBI Taxonomy" id="1344003"/>
    <lineage>
        <taxon>Bacteria</taxon>
        <taxon>Bacillati</taxon>
        <taxon>Actinomycetota</taxon>
        <taxon>Actinomycetes</taxon>
        <taxon>Mycobacteriales</taxon>
        <taxon>Nocardiaceae</taxon>
        <taxon>Williamsia</taxon>
    </lineage>
</organism>
<sequence length="53" mass="6163">MKIDDTLTLGYEYSEPRSVMMAVAKRQLERLAPQFDRIRIAVALTLAKRRIAR</sequence>
<keyword evidence="2" id="KW-1185">Reference proteome</keyword>
<dbReference type="Proteomes" id="UP000186218">
    <property type="component" value="Unassembled WGS sequence"/>
</dbReference>